<evidence type="ECO:0000313" key="1">
    <source>
        <dbReference type="EnsemblPlants" id="AET1Gv20599600.14"/>
    </source>
</evidence>
<reference evidence="1" key="4">
    <citation type="submission" date="2019-03" db="UniProtKB">
        <authorList>
            <consortium name="EnsemblPlants"/>
        </authorList>
    </citation>
    <scope>IDENTIFICATION</scope>
</reference>
<dbReference type="AlphaFoldDB" id="A0A452Z1M2"/>
<dbReference type="Gramene" id="AET1Gv20599600.14">
    <property type="protein sequence ID" value="AET1Gv20599600.14"/>
    <property type="gene ID" value="AET1Gv20599600"/>
</dbReference>
<reference evidence="1" key="5">
    <citation type="journal article" date="2021" name="G3 (Bethesda)">
        <title>Aegilops tauschii genome assembly Aet v5.0 features greater sequence contiguity and improved annotation.</title>
        <authorList>
            <person name="Wang L."/>
            <person name="Zhu T."/>
            <person name="Rodriguez J.C."/>
            <person name="Deal K.R."/>
            <person name="Dubcovsky J."/>
            <person name="McGuire P.E."/>
            <person name="Lux T."/>
            <person name="Spannagl M."/>
            <person name="Mayer K.F.X."/>
            <person name="Baldrich P."/>
            <person name="Meyers B.C."/>
            <person name="Huo N."/>
            <person name="Gu Y.Q."/>
            <person name="Zhou H."/>
            <person name="Devos K.M."/>
            <person name="Bennetzen J.L."/>
            <person name="Unver T."/>
            <person name="Budak H."/>
            <person name="Gulick P.J."/>
            <person name="Galiba G."/>
            <person name="Kalapos B."/>
            <person name="Nelson D.R."/>
            <person name="Li P."/>
            <person name="You F.M."/>
            <person name="Luo M.C."/>
            <person name="Dvorak J."/>
        </authorList>
    </citation>
    <scope>NUCLEOTIDE SEQUENCE [LARGE SCALE GENOMIC DNA]</scope>
    <source>
        <strain evidence="1">cv. AL8/78</strain>
    </source>
</reference>
<organism evidence="1 2">
    <name type="scientific">Aegilops tauschii subsp. strangulata</name>
    <name type="common">Goatgrass</name>
    <dbReference type="NCBI Taxonomy" id="200361"/>
    <lineage>
        <taxon>Eukaryota</taxon>
        <taxon>Viridiplantae</taxon>
        <taxon>Streptophyta</taxon>
        <taxon>Embryophyta</taxon>
        <taxon>Tracheophyta</taxon>
        <taxon>Spermatophyta</taxon>
        <taxon>Magnoliopsida</taxon>
        <taxon>Liliopsida</taxon>
        <taxon>Poales</taxon>
        <taxon>Poaceae</taxon>
        <taxon>BOP clade</taxon>
        <taxon>Pooideae</taxon>
        <taxon>Triticodae</taxon>
        <taxon>Triticeae</taxon>
        <taxon>Triticinae</taxon>
        <taxon>Aegilops</taxon>
    </lineage>
</organism>
<reference evidence="2" key="2">
    <citation type="journal article" date="2017" name="Nat. Plants">
        <title>The Aegilops tauschii genome reveals multiple impacts of transposons.</title>
        <authorList>
            <person name="Zhao G."/>
            <person name="Zou C."/>
            <person name="Li K."/>
            <person name="Wang K."/>
            <person name="Li T."/>
            <person name="Gao L."/>
            <person name="Zhang X."/>
            <person name="Wang H."/>
            <person name="Yang Z."/>
            <person name="Liu X."/>
            <person name="Jiang W."/>
            <person name="Mao L."/>
            <person name="Kong X."/>
            <person name="Jiao Y."/>
            <person name="Jia J."/>
        </authorList>
    </citation>
    <scope>NUCLEOTIDE SEQUENCE [LARGE SCALE GENOMIC DNA]</scope>
    <source>
        <strain evidence="2">cv. AL8/78</strain>
    </source>
</reference>
<proteinExistence type="predicted"/>
<evidence type="ECO:0000313" key="2">
    <source>
        <dbReference type="Proteomes" id="UP000015105"/>
    </source>
</evidence>
<reference evidence="1" key="3">
    <citation type="journal article" date="2017" name="Nature">
        <title>Genome sequence of the progenitor of the wheat D genome Aegilops tauschii.</title>
        <authorList>
            <person name="Luo M.C."/>
            <person name="Gu Y.Q."/>
            <person name="Puiu D."/>
            <person name="Wang H."/>
            <person name="Twardziok S.O."/>
            <person name="Deal K.R."/>
            <person name="Huo N."/>
            <person name="Zhu T."/>
            <person name="Wang L."/>
            <person name="Wang Y."/>
            <person name="McGuire P.E."/>
            <person name="Liu S."/>
            <person name="Long H."/>
            <person name="Ramasamy R.K."/>
            <person name="Rodriguez J.C."/>
            <person name="Van S.L."/>
            <person name="Yuan L."/>
            <person name="Wang Z."/>
            <person name="Xia Z."/>
            <person name="Xiao L."/>
            <person name="Anderson O.D."/>
            <person name="Ouyang S."/>
            <person name="Liang Y."/>
            <person name="Zimin A.V."/>
            <person name="Pertea G."/>
            <person name="Qi P."/>
            <person name="Bennetzen J.L."/>
            <person name="Dai X."/>
            <person name="Dawson M.W."/>
            <person name="Muller H.G."/>
            <person name="Kugler K."/>
            <person name="Rivarola-Duarte L."/>
            <person name="Spannagl M."/>
            <person name="Mayer K.F.X."/>
            <person name="Lu F.H."/>
            <person name="Bevan M.W."/>
            <person name="Leroy P."/>
            <person name="Li P."/>
            <person name="You F.M."/>
            <person name="Sun Q."/>
            <person name="Liu Z."/>
            <person name="Lyons E."/>
            <person name="Wicker T."/>
            <person name="Salzberg S.L."/>
            <person name="Devos K.M."/>
            <person name="Dvorak J."/>
        </authorList>
    </citation>
    <scope>NUCLEOTIDE SEQUENCE [LARGE SCALE GENOMIC DNA]</scope>
    <source>
        <strain evidence="1">cv. AL8/78</strain>
    </source>
</reference>
<reference evidence="2" key="1">
    <citation type="journal article" date="2014" name="Science">
        <title>Ancient hybridizations among the ancestral genomes of bread wheat.</title>
        <authorList>
            <consortium name="International Wheat Genome Sequencing Consortium,"/>
            <person name="Marcussen T."/>
            <person name="Sandve S.R."/>
            <person name="Heier L."/>
            <person name="Spannagl M."/>
            <person name="Pfeifer M."/>
            <person name="Jakobsen K.S."/>
            <person name="Wulff B.B."/>
            <person name="Steuernagel B."/>
            <person name="Mayer K.F."/>
            <person name="Olsen O.A."/>
        </authorList>
    </citation>
    <scope>NUCLEOTIDE SEQUENCE [LARGE SCALE GENOMIC DNA]</scope>
    <source>
        <strain evidence="2">cv. AL8/78</strain>
    </source>
</reference>
<dbReference type="EnsemblPlants" id="AET1Gv20599600.14">
    <property type="protein sequence ID" value="AET1Gv20599600.14"/>
    <property type="gene ID" value="AET1Gv20599600"/>
</dbReference>
<protein>
    <submittedName>
        <fullName evidence="1">Uncharacterized protein</fullName>
    </submittedName>
</protein>
<dbReference type="Proteomes" id="UP000015105">
    <property type="component" value="Chromosome 1D"/>
</dbReference>
<sequence length="31" mass="3610">MQTEILKSEATPAMRLLDEFLNIHDGYDDDK</sequence>
<name>A0A452Z1M2_AEGTS</name>
<accession>A0A452Z1M2</accession>
<keyword evidence="2" id="KW-1185">Reference proteome</keyword>